<gene>
    <name evidence="1" type="ORF">O3P69_008574</name>
</gene>
<dbReference type="EMBL" id="JARAKH010000049">
    <property type="protein sequence ID" value="KAK8375939.1"/>
    <property type="molecule type" value="Genomic_DNA"/>
</dbReference>
<accession>A0AAW0SM25</accession>
<organism evidence="1 2">
    <name type="scientific">Scylla paramamosain</name>
    <name type="common">Mud crab</name>
    <dbReference type="NCBI Taxonomy" id="85552"/>
    <lineage>
        <taxon>Eukaryota</taxon>
        <taxon>Metazoa</taxon>
        <taxon>Ecdysozoa</taxon>
        <taxon>Arthropoda</taxon>
        <taxon>Crustacea</taxon>
        <taxon>Multicrustacea</taxon>
        <taxon>Malacostraca</taxon>
        <taxon>Eumalacostraca</taxon>
        <taxon>Eucarida</taxon>
        <taxon>Decapoda</taxon>
        <taxon>Pleocyemata</taxon>
        <taxon>Brachyura</taxon>
        <taxon>Eubrachyura</taxon>
        <taxon>Portunoidea</taxon>
        <taxon>Portunidae</taxon>
        <taxon>Portuninae</taxon>
        <taxon>Scylla</taxon>
    </lineage>
</organism>
<reference evidence="1 2" key="1">
    <citation type="submission" date="2023-03" db="EMBL/GenBank/DDBJ databases">
        <title>High-quality genome of Scylla paramamosain provides insights in environmental adaptation.</title>
        <authorList>
            <person name="Zhang L."/>
        </authorList>
    </citation>
    <scope>NUCLEOTIDE SEQUENCE [LARGE SCALE GENOMIC DNA]</scope>
    <source>
        <strain evidence="1">LZ_2023a</strain>
        <tissue evidence="1">Muscle</tissue>
    </source>
</reference>
<proteinExistence type="predicted"/>
<dbReference type="Proteomes" id="UP001487740">
    <property type="component" value="Unassembled WGS sequence"/>
</dbReference>
<protein>
    <recommendedName>
        <fullName evidence="3">Secreted protein</fullName>
    </recommendedName>
</protein>
<dbReference type="AlphaFoldDB" id="A0AAW0SM25"/>
<evidence type="ECO:0008006" key="3">
    <source>
        <dbReference type="Google" id="ProtNLM"/>
    </source>
</evidence>
<evidence type="ECO:0000313" key="2">
    <source>
        <dbReference type="Proteomes" id="UP001487740"/>
    </source>
</evidence>
<name>A0AAW0SM25_SCYPA</name>
<comment type="caution">
    <text evidence="1">The sequence shown here is derived from an EMBL/GenBank/DDBJ whole genome shotgun (WGS) entry which is preliminary data.</text>
</comment>
<evidence type="ECO:0000313" key="1">
    <source>
        <dbReference type="EMBL" id="KAK8375939.1"/>
    </source>
</evidence>
<sequence>MTSAGNLMARIVLRIVNGGEGMMLLMLRPVSLLSCPAPPHAVHAPASLRDPSCVTSCGCCLQRAGSRSQVY</sequence>
<keyword evidence="2" id="KW-1185">Reference proteome</keyword>